<evidence type="ECO:0000313" key="11">
    <source>
        <dbReference type="EMBL" id="XBO71068.1"/>
    </source>
</evidence>
<evidence type="ECO:0000256" key="5">
    <source>
        <dbReference type="ARBA" id="ARBA00022801"/>
    </source>
</evidence>
<dbReference type="PANTHER" id="PTHR47466">
    <property type="match status" value="1"/>
</dbReference>
<accession>A0AAU7KJI7</accession>
<evidence type="ECO:0000256" key="7">
    <source>
        <dbReference type="ARBA" id="ARBA00023049"/>
    </source>
</evidence>
<sequence>MSDNTTHPERCRCCGTMAVHRRLLDQDPGYARRRSRIEEHAFRAMRGTIVQRPGCTRIPVVVHVVYNTDEQNISREQIDSQIEILNEDFRKANADISTVPAPFAPVAADARLLFALAASDPDGNPTDGITRTRTDVSGFVDDDKVKADASGGKDAWPADEYLNIWVCPLSGGLLGYAQFPGGPAATDGVVVTYTGFGNMGTARAPFDLGRTTTHEIGHWLNLFHIWGDDGTGCSGSDFVDDTPNQGGANLGKPTFPKVSCDNGPDGDMFMNYMDYVDDDTMVMFTEGQVARMQACLDGPRSAIGEMVSCTPLHPKALPKDTPKEFTKEPIKDPPKERPKDNPKEFVKEPVKESVKEGPKDLIKDGIKDGGKELPKDNPKDFGKDPGLEPGKWKPLDPPPKQIFEVPTKQLVEGPVGGKQAFENPLPGGWGNQPVQPMQPMQPAQPLQPFVLATGQAPSGASLKPPVADGGGEQDQSQALLGEYAQLLAQYAQLYQQGMLDQQGMLAWQQAWAAYVQLGGR</sequence>
<dbReference type="InterPro" id="IPR008754">
    <property type="entry name" value="Peptidase_M43"/>
</dbReference>
<keyword evidence="3" id="KW-0479">Metal-binding</keyword>
<feature type="compositionally biased region" description="Basic and acidic residues" evidence="9">
    <location>
        <begin position="317"/>
        <end position="394"/>
    </location>
</feature>
<evidence type="ECO:0000256" key="8">
    <source>
        <dbReference type="ARBA" id="ARBA00023157"/>
    </source>
</evidence>
<reference evidence="11" key="1">
    <citation type="submission" date="2022-06" db="EMBL/GenBank/DDBJ databases">
        <title>A novel DMS-producing enzyme.</title>
        <authorList>
            <person name="Zhang Y."/>
        </authorList>
    </citation>
    <scope>NUCLEOTIDE SEQUENCE</scope>
    <source>
        <strain evidence="11">RT37</strain>
    </source>
</reference>
<keyword evidence="4" id="KW-0732">Signal</keyword>
<keyword evidence="7 11" id="KW-0482">Metalloprotease</keyword>
<feature type="region of interest" description="Disordered" evidence="9">
    <location>
        <begin position="454"/>
        <end position="475"/>
    </location>
</feature>
<dbReference type="Pfam" id="PF05572">
    <property type="entry name" value="Peptidase_M43"/>
    <property type="match status" value="1"/>
</dbReference>
<evidence type="ECO:0000256" key="9">
    <source>
        <dbReference type="SAM" id="MobiDB-lite"/>
    </source>
</evidence>
<feature type="region of interest" description="Disordered" evidence="9">
    <location>
        <begin position="312"/>
        <end position="397"/>
    </location>
</feature>
<name>A0AAU7KJI7_9GAMM</name>
<feature type="domain" description="Peptidase M43 pregnancy-associated plasma-A" evidence="10">
    <location>
        <begin position="153"/>
        <end position="297"/>
    </location>
</feature>
<protein>
    <submittedName>
        <fullName evidence="11">M43 family zinc metalloprotease</fullName>
    </submittedName>
</protein>
<organism evidence="11">
    <name type="scientific">Halomonas sp. RT37</name>
    <dbReference type="NCBI Taxonomy" id="2950872"/>
    <lineage>
        <taxon>Bacteria</taxon>
        <taxon>Pseudomonadati</taxon>
        <taxon>Pseudomonadota</taxon>
        <taxon>Gammaproteobacteria</taxon>
        <taxon>Oceanospirillales</taxon>
        <taxon>Halomonadaceae</taxon>
        <taxon>Halomonas</taxon>
    </lineage>
</organism>
<dbReference type="Gene3D" id="3.40.390.10">
    <property type="entry name" value="Collagenase (Catalytic Domain)"/>
    <property type="match status" value="1"/>
</dbReference>
<dbReference type="InterPro" id="IPR024079">
    <property type="entry name" value="MetalloPept_cat_dom_sf"/>
</dbReference>
<evidence type="ECO:0000256" key="2">
    <source>
        <dbReference type="ARBA" id="ARBA00022670"/>
    </source>
</evidence>
<evidence type="ECO:0000256" key="1">
    <source>
        <dbReference type="ARBA" id="ARBA00008721"/>
    </source>
</evidence>
<keyword evidence="2" id="KW-0645">Protease</keyword>
<dbReference type="RefSeq" id="WP_348827320.1">
    <property type="nucleotide sequence ID" value="NZ_CP098827.1"/>
</dbReference>
<dbReference type="GO" id="GO:0008237">
    <property type="term" value="F:metallopeptidase activity"/>
    <property type="evidence" value="ECO:0007669"/>
    <property type="project" value="UniProtKB-KW"/>
</dbReference>
<dbReference type="AlphaFoldDB" id="A0AAU7KJI7"/>
<gene>
    <name evidence="11" type="ORF">NFG58_21160</name>
</gene>
<dbReference type="GO" id="GO:0046872">
    <property type="term" value="F:metal ion binding"/>
    <property type="evidence" value="ECO:0007669"/>
    <property type="project" value="UniProtKB-KW"/>
</dbReference>
<dbReference type="EMBL" id="CP098827">
    <property type="protein sequence ID" value="XBO71068.1"/>
    <property type="molecule type" value="Genomic_DNA"/>
</dbReference>
<evidence type="ECO:0000256" key="4">
    <source>
        <dbReference type="ARBA" id="ARBA00022729"/>
    </source>
</evidence>
<evidence type="ECO:0000259" key="10">
    <source>
        <dbReference type="Pfam" id="PF05572"/>
    </source>
</evidence>
<keyword evidence="5" id="KW-0378">Hydrolase</keyword>
<dbReference type="SUPFAM" id="SSF55486">
    <property type="entry name" value="Metalloproteases ('zincins'), catalytic domain"/>
    <property type="match status" value="1"/>
</dbReference>
<dbReference type="GO" id="GO:0006508">
    <property type="term" value="P:proteolysis"/>
    <property type="evidence" value="ECO:0007669"/>
    <property type="project" value="UniProtKB-KW"/>
</dbReference>
<dbReference type="CDD" id="cd04275">
    <property type="entry name" value="ZnMc_pappalysin_like"/>
    <property type="match status" value="1"/>
</dbReference>
<dbReference type="PANTHER" id="PTHR47466:SF1">
    <property type="entry name" value="METALLOPROTEASE MEP1 (AFU_ORTHOLOGUE AFUA_1G07730)-RELATED"/>
    <property type="match status" value="1"/>
</dbReference>
<proteinExistence type="inferred from homology"/>
<evidence type="ECO:0000256" key="3">
    <source>
        <dbReference type="ARBA" id="ARBA00022723"/>
    </source>
</evidence>
<keyword evidence="8" id="KW-1015">Disulfide bond</keyword>
<comment type="similarity">
    <text evidence="1">Belongs to the peptidase M43B family.</text>
</comment>
<keyword evidence="6" id="KW-0862">Zinc</keyword>
<evidence type="ECO:0000256" key="6">
    <source>
        <dbReference type="ARBA" id="ARBA00022833"/>
    </source>
</evidence>